<dbReference type="NCBIfam" id="NF045617">
    <property type="entry name" value="mostly_LP"/>
    <property type="match status" value="1"/>
</dbReference>
<dbReference type="Proteomes" id="UP000321126">
    <property type="component" value="Unassembled WGS sequence"/>
</dbReference>
<dbReference type="InterPro" id="IPR055903">
    <property type="entry name" value="DUF7480"/>
</dbReference>
<evidence type="ECO:0000259" key="1">
    <source>
        <dbReference type="Pfam" id="PF24295"/>
    </source>
</evidence>
<gene>
    <name evidence="2" type="ORF">FOT62_15135</name>
</gene>
<feature type="domain" description="DUF7480" evidence="1">
    <location>
        <begin position="38"/>
        <end position="126"/>
    </location>
</feature>
<reference evidence="2 3" key="1">
    <citation type="submission" date="2019-07" db="EMBL/GenBank/DDBJ databases">
        <title>Serratia strains were isolated from fresh produce.</title>
        <authorList>
            <person name="Cho G.-S."/>
            <person name="Stein M."/>
            <person name="Lee W."/>
            <person name="Suh S.H."/>
            <person name="Franz C.M.A.P."/>
        </authorList>
    </citation>
    <scope>NUCLEOTIDE SEQUENCE [LARGE SCALE GENOMIC DNA]</scope>
    <source>
        <strain evidence="2 3">S16</strain>
    </source>
</reference>
<evidence type="ECO:0000313" key="2">
    <source>
        <dbReference type="EMBL" id="TXE33515.1"/>
    </source>
</evidence>
<dbReference type="RefSeq" id="WP_147881790.1">
    <property type="nucleotide sequence ID" value="NZ_CP061075.1"/>
</dbReference>
<name>A0A5C7CKY2_SERMA</name>
<sequence>MKANFLLIAFGAALLSACVGDRLDQRYAPDIPITAHAKANGDICISPSPKENERPDTLYLSGDADEKLIEVGNQDLKKGICVTQNDYPFQENHTYSMRLNFVPIEKRRNLQDISGRAFIAHFKVTKLNGVYEIENITQGSR</sequence>
<dbReference type="Pfam" id="PF24295">
    <property type="entry name" value="DUF7480"/>
    <property type="match status" value="1"/>
</dbReference>
<protein>
    <recommendedName>
        <fullName evidence="1">DUF7480 domain-containing protein</fullName>
    </recommendedName>
</protein>
<accession>A0A5C7CKY2</accession>
<dbReference type="InterPro" id="IPR054657">
    <property type="entry name" value="T6SS_periplasmic_put"/>
</dbReference>
<dbReference type="AlphaFoldDB" id="A0A5C7CKY2"/>
<proteinExistence type="predicted"/>
<evidence type="ECO:0000313" key="3">
    <source>
        <dbReference type="Proteomes" id="UP000321126"/>
    </source>
</evidence>
<dbReference type="EMBL" id="VOUQ01000007">
    <property type="protein sequence ID" value="TXE33515.1"/>
    <property type="molecule type" value="Genomic_DNA"/>
</dbReference>
<organism evidence="2 3">
    <name type="scientific">Serratia marcescens</name>
    <dbReference type="NCBI Taxonomy" id="615"/>
    <lineage>
        <taxon>Bacteria</taxon>
        <taxon>Pseudomonadati</taxon>
        <taxon>Pseudomonadota</taxon>
        <taxon>Gammaproteobacteria</taxon>
        <taxon>Enterobacterales</taxon>
        <taxon>Yersiniaceae</taxon>
        <taxon>Serratia</taxon>
    </lineage>
</organism>
<dbReference type="PROSITE" id="PS51257">
    <property type="entry name" value="PROKAR_LIPOPROTEIN"/>
    <property type="match status" value="1"/>
</dbReference>
<comment type="caution">
    <text evidence="2">The sequence shown here is derived from an EMBL/GenBank/DDBJ whole genome shotgun (WGS) entry which is preliminary data.</text>
</comment>